<proteinExistence type="predicted"/>
<evidence type="ECO:0000313" key="1">
    <source>
        <dbReference type="EMBL" id="CAG8640389.1"/>
    </source>
</evidence>
<keyword evidence="2" id="KW-1185">Reference proteome</keyword>
<dbReference type="Proteomes" id="UP000789860">
    <property type="component" value="Unassembled WGS sequence"/>
</dbReference>
<name>A0ACA9NFG3_9GLOM</name>
<evidence type="ECO:0000313" key="2">
    <source>
        <dbReference type="Proteomes" id="UP000789860"/>
    </source>
</evidence>
<reference evidence="1" key="1">
    <citation type="submission" date="2021-06" db="EMBL/GenBank/DDBJ databases">
        <authorList>
            <person name="Kallberg Y."/>
            <person name="Tangrot J."/>
            <person name="Rosling A."/>
        </authorList>
    </citation>
    <scope>NUCLEOTIDE SEQUENCE</scope>
    <source>
        <strain evidence="1">AU212A</strain>
    </source>
</reference>
<accession>A0ACA9NFG3</accession>
<organism evidence="1 2">
    <name type="scientific">Scutellospora calospora</name>
    <dbReference type="NCBI Taxonomy" id="85575"/>
    <lineage>
        <taxon>Eukaryota</taxon>
        <taxon>Fungi</taxon>
        <taxon>Fungi incertae sedis</taxon>
        <taxon>Mucoromycota</taxon>
        <taxon>Glomeromycotina</taxon>
        <taxon>Glomeromycetes</taxon>
        <taxon>Diversisporales</taxon>
        <taxon>Gigasporaceae</taxon>
        <taxon>Scutellospora</taxon>
    </lineage>
</organism>
<protein>
    <submittedName>
        <fullName evidence="1">3170_t:CDS:1</fullName>
    </submittedName>
</protein>
<dbReference type="EMBL" id="CAJVPM010021485">
    <property type="protein sequence ID" value="CAG8640389.1"/>
    <property type="molecule type" value="Genomic_DNA"/>
</dbReference>
<feature type="non-terminal residue" evidence="1">
    <location>
        <position position="1"/>
    </location>
</feature>
<gene>
    <name evidence="1" type="ORF">SCALOS_LOCUS8305</name>
</gene>
<sequence length="48" mass="5347">PSQVGNMSQASHNLFPLIIIIVLFVSFLLSSHYNERQGASFRARSLIS</sequence>
<comment type="caution">
    <text evidence="1">The sequence shown here is derived from an EMBL/GenBank/DDBJ whole genome shotgun (WGS) entry which is preliminary data.</text>
</comment>